<name>A0A3S0W7B7_9BACI</name>
<reference evidence="1 2" key="1">
    <citation type="submission" date="2018-12" db="EMBL/GenBank/DDBJ databases">
        <title>Bacillus chawlae sp. nov., Bacillus glennii sp. nov., and Bacillus saganii sp. nov. Isolated from the Vehicle Assembly Building at Kennedy Space Center where the Viking Spacecraft were Assembled.</title>
        <authorList>
            <person name="Seuylemezian A."/>
            <person name="Vaishampayan P."/>
        </authorList>
    </citation>
    <scope>NUCLEOTIDE SEQUENCE [LARGE SCALE GENOMIC DNA]</scope>
    <source>
        <strain evidence="1 2">L5</strain>
    </source>
</reference>
<proteinExistence type="predicted"/>
<dbReference type="Gene3D" id="1.20.120.1450">
    <property type="match status" value="1"/>
</dbReference>
<sequence length="275" mass="31407">MLNKNTLLTELKELIERKAYHPYLLKYLEKPSIDEDKLLLLMGLFNELEITDEERKKYILSTMLVQMALDAHENVTNTSLQDEEGGSLKNRQLTVLAGDYYSGLYYQLLSEVENIPLIRVLASAIKDINEHKILLYQKSLDEISCLIESVKAIESSLIRKVADNFNRPGWKELSANILLLNRLHNEKKSYLETGQSIIFEIVRKISFPKKERAGSLSNEQIALVLNKMDQCIAYAQDSSRQTLEKLSPQNVTLKKRIGAILEYTSITANSIVEEG</sequence>
<dbReference type="GO" id="GO:0009234">
    <property type="term" value="P:menaquinone biosynthetic process"/>
    <property type="evidence" value="ECO:0007669"/>
    <property type="project" value="InterPro"/>
</dbReference>
<accession>A0A3S0W7B7</accession>
<dbReference type="EMBL" id="RYZZ01000010">
    <property type="protein sequence ID" value="RUQ29303.1"/>
    <property type="molecule type" value="Genomic_DNA"/>
</dbReference>
<dbReference type="InterPro" id="IPR009920">
    <property type="entry name" value="HEPPP_synth_su1"/>
</dbReference>
<comment type="caution">
    <text evidence="1">The sequence shown here is derived from an EMBL/GenBank/DDBJ whole genome shotgun (WGS) entry which is preliminary data.</text>
</comment>
<dbReference type="OrthoDB" id="2417886at2"/>
<gene>
    <name evidence="1" type="ORF">ELQ35_10070</name>
</gene>
<organism evidence="1 2">
    <name type="scientific">Peribacillus cavernae</name>
    <dbReference type="NCBI Taxonomy" id="1674310"/>
    <lineage>
        <taxon>Bacteria</taxon>
        <taxon>Bacillati</taxon>
        <taxon>Bacillota</taxon>
        <taxon>Bacilli</taxon>
        <taxon>Bacillales</taxon>
        <taxon>Bacillaceae</taxon>
        <taxon>Peribacillus</taxon>
    </lineage>
</organism>
<dbReference type="RefSeq" id="WP_126864716.1">
    <property type="nucleotide sequence ID" value="NZ_JAUSTX010000006.1"/>
</dbReference>
<dbReference type="Proteomes" id="UP000267430">
    <property type="component" value="Unassembled WGS sequence"/>
</dbReference>
<evidence type="ECO:0000313" key="2">
    <source>
        <dbReference type="Proteomes" id="UP000267430"/>
    </source>
</evidence>
<dbReference type="AlphaFoldDB" id="A0A3S0W7B7"/>
<keyword evidence="2" id="KW-1185">Reference proteome</keyword>
<dbReference type="Pfam" id="PF07307">
    <property type="entry name" value="HEPPP_synt_1"/>
    <property type="match status" value="1"/>
</dbReference>
<evidence type="ECO:0000313" key="1">
    <source>
        <dbReference type="EMBL" id="RUQ29303.1"/>
    </source>
</evidence>
<protein>
    <submittedName>
        <fullName evidence="1">Heptaprenyl diphosphate synthase component 1</fullName>
    </submittedName>
</protein>